<dbReference type="EMBL" id="CP103416">
    <property type="protein sequence ID" value="UVW34849.1"/>
    <property type="molecule type" value="Genomic_DNA"/>
</dbReference>
<evidence type="ECO:0000313" key="4">
    <source>
        <dbReference type="Proteomes" id="UP001059934"/>
    </source>
</evidence>
<dbReference type="CDD" id="cd04182">
    <property type="entry name" value="GT_2_like_f"/>
    <property type="match status" value="1"/>
</dbReference>
<dbReference type="PANTHER" id="PTHR43777">
    <property type="entry name" value="MOLYBDENUM COFACTOR CYTIDYLYLTRANSFERASE"/>
    <property type="match status" value="1"/>
</dbReference>
<dbReference type="Gene3D" id="3.90.550.10">
    <property type="entry name" value="Spore Coat Polysaccharide Biosynthesis Protein SpsA, Chain A"/>
    <property type="match status" value="1"/>
</dbReference>
<accession>A0ABY5TNP1</accession>
<feature type="domain" description="MobA-like NTP transferase" evidence="2">
    <location>
        <begin position="7"/>
        <end position="162"/>
    </location>
</feature>
<protein>
    <submittedName>
        <fullName evidence="3">Nucleotidyltransferase family protein</fullName>
    </submittedName>
</protein>
<dbReference type="Proteomes" id="UP001059934">
    <property type="component" value="Chromosome"/>
</dbReference>
<evidence type="ECO:0000256" key="1">
    <source>
        <dbReference type="ARBA" id="ARBA00022842"/>
    </source>
</evidence>
<keyword evidence="4" id="KW-1185">Reference proteome</keyword>
<keyword evidence="1" id="KW-0460">Magnesium</keyword>
<dbReference type="PANTHER" id="PTHR43777:SF1">
    <property type="entry name" value="MOLYBDENUM COFACTOR CYTIDYLYLTRANSFERASE"/>
    <property type="match status" value="1"/>
</dbReference>
<reference evidence="3" key="1">
    <citation type="submission" date="2022-08" db="EMBL/GenBank/DDBJ databases">
        <title>Catabolic pathway analysis in culturable SAR92 clade bacteria reveals their overlooked roles in DMSP degradation in coastal seas.</title>
        <authorList>
            <person name="He X."/>
            <person name="Zhang X."/>
            <person name="Zhang Y."/>
        </authorList>
    </citation>
    <scope>NUCLEOTIDE SEQUENCE</scope>
    <source>
        <strain evidence="3">H455</strain>
    </source>
</reference>
<sequence length="195" mass="20595">MTLNIEVLILAAGAASRFGSAKQLISHHGKSLVQRCIDKANGICPGRVSVVLGANHQQIEPQISGAKVILNNYWQQGLGASIAVGVENIDPQSDGLLILLADQVALTIDDLNLLLDAFDGGNTVSAYYADRRAVPALFPCSLYAELRALSGDSGAKAILQRSDIDLVEIDLPCAAVDIDTPADWARFLDSPSSGE</sequence>
<organism evidence="3 4">
    <name type="scientific">SAR92 clade bacterium H455</name>
    <dbReference type="NCBI Taxonomy" id="2974818"/>
    <lineage>
        <taxon>Bacteria</taxon>
        <taxon>Pseudomonadati</taxon>
        <taxon>Pseudomonadota</taxon>
        <taxon>Gammaproteobacteria</taxon>
        <taxon>Cellvibrionales</taxon>
        <taxon>Porticoccaceae</taxon>
        <taxon>SAR92 clade</taxon>
    </lineage>
</organism>
<dbReference type="InterPro" id="IPR029044">
    <property type="entry name" value="Nucleotide-diphossugar_trans"/>
</dbReference>
<evidence type="ECO:0000313" key="3">
    <source>
        <dbReference type="EMBL" id="UVW34849.1"/>
    </source>
</evidence>
<proteinExistence type="predicted"/>
<dbReference type="InterPro" id="IPR025877">
    <property type="entry name" value="MobA-like_NTP_Trfase"/>
</dbReference>
<dbReference type="Pfam" id="PF12804">
    <property type="entry name" value="NTP_transf_3"/>
    <property type="match status" value="1"/>
</dbReference>
<name>A0ABY5TNP1_9GAMM</name>
<dbReference type="SUPFAM" id="SSF53448">
    <property type="entry name" value="Nucleotide-diphospho-sugar transferases"/>
    <property type="match status" value="1"/>
</dbReference>
<evidence type="ECO:0000259" key="2">
    <source>
        <dbReference type="Pfam" id="PF12804"/>
    </source>
</evidence>
<gene>
    <name evidence="3" type="ORF">NYF23_12660</name>
</gene>